<organism evidence="4 5">
    <name type="scientific">Anaeroglobus geminatus F0357</name>
    <dbReference type="NCBI Taxonomy" id="861450"/>
    <lineage>
        <taxon>Bacteria</taxon>
        <taxon>Bacillati</taxon>
        <taxon>Bacillota</taxon>
        <taxon>Negativicutes</taxon>
        <taxon>Veillonellales</taxon>
        <taxon>Veillonellaceae</taxon>
        <taxon>Anaeroglobus</taxon>
    </lineage>
</organism>
<evidence type="ECO:0000259" key="3">
    <source>
        <dbReference type="Pfam" id="PF07687"/>
    </source>
</evidence>
<dbReference type="OrthoDB" id="1633187at2"/>
<dbReference type="Proteomes" id="UP000005481">
    <property type="component" value="Unassembled WGS sequence"/>
</dbReference>
<dbReference type="PATRIC" id="fig|861450.3.peg.1099"/>
<dbReference type="EMBL" id="AGCJ01000044">
    <property type="protein sequence ID" value="EHM40603.1"/>
    <property type="molecule type" value="Genomic_DNA"/>
</dbReference>
<name>G9YHP7_9FIRM</name>
<reference evidence="4 5" key="1">
    <citation type="submission" date="2011-08" db="EMBL/GenBank/DDBJ databases">
        <authorList>
            <person name="Weinstock G."/>
            <person name="Sodergren E."/>
            <person name="Clifton S."/>
            <person name="Fulton L."/>
            <person name="Fulton B."/>
            <person name="Courtney L."/>
            <person name="Fronick C."/>
            <person name="Harrison M."/>
            <person name="Strong C."/>
            <person name="Farmer C."/>
            <person name="Delahaunty K."/>
            <person name="Markovic C."/>
            <person name="Hall O."/>
            <person name="Minx P."/>
            <person name="Tomlinson C."/>
            <person name="Mitreva M."/>
            <person name="Hou S."/>
            <person name="Chen J."/>
            <person name="Wollam A."/>
            <person name="Pepin K.H."/>
            <person name="Johnson M."/>
            <person name="Bhonagiri V."/>
            <person name="Zhang X."/>
            <person name="Suruliraj S."/>
            <person name="Warren W."/>
            <person name="Chinwalla A."/>
            <person name="Mardis E.R."/>
            <person name="Wilson R.K."/>
        </authorList>
    </citation>
    <scope>NUCLEOTIDE SEQUENCE [LARGE SCALE GENOMIC DNA]</scope>
    <source>
        <strain evidence="4 5">F0357</strain>
    </source>
</reference>
<dbReference type="InterPro" id="IPR011650">
    <property type="entry name" value="Peptidase_M20_dimer"/>
</dbReference>
<evidence type="ECO:0000256" key="2">
    <source>
        <dbReference type="ARBA" id="ARBA00022801"/>
    </source>
</evidence>
<dbReference type="eggNOG" id="COG1473">
    <property type="taxonomic scope" value="Bacteria"/>
</dbReference>
<dbReference type="Pfam" id="PF07687">
    <property type="entry name" value="M20_dimer"/>
    <property type="match status" value="1"/>
</dbReference>
<protein>
    <submittedName>
        <fullName evidence="4">Amidohydrolase</fullName>
    </submittedName>
</protein>
<proteinExistence type="inferred from homology"/>
<dbReference type="SUPFAM" id="SSF55031">
    <property type="entry name" value="Bacterial exopeptidase dimerisation domain"/>
    <property type="match status" value="1"/>
</dbReference>
<dbReference type="Gene3D" id="3.40.630.10">
    <property type="entry name" value="Zn peptidases"/>
    <property type="match status" value="1"/>
</dbReference>
<dbReference type="PANTHER" id="PTHR11014:SF63">
    <property type="entry name" value="METALLOPEPTIDASE, PUTATIVE (AFU_ORTHOLOGUE AFUA_6G09600)-RELATED"/>
    <property type="match status" value="1"/>
</dbReference>
<dbReference type="FunFam" id="3.30.70.360:FF:000014">
    <property type="entry name" value="N-acyl-L-amino acid amidohydrolase"/>
    <property type="match status" value="1"/>
</dbReference>
<gene>
    <name evidence="4" type="ORF">HMPREF0080_01181</name>
</gene>
<accession>G9YHP7</accession>
<sequence length="271" mass="28956">MLSGTIYLVFQPGEEVGTGAPYMMEFGDWFEKTGAIFGAHLWCTFPSGTVGSRKGEIMAATEKFTIDISGKQSHGSQPQLGVDAVCIAAATVMNIQAIVARQISPLDSVVVTVGTVNAGDRWNIVGGEAHIEGTVRHFNSEISKKVKDSIRSIAENTAAAYGGSATLQYERIVPATINDDDATAFIGKAVAQVLGDGAYFECEKNMGSEDFSYFQEKKPGAYFFIGNYNEAEGTVYSNHSNHFTSDEGVLTGGAAVFAQIAVNWLAAHKRA</sequence>
<evidence type="ECO:0000313" key="5">
    <source>
        <dbReference type="Proteomes" id="UP000005481"/>
    </source>
</evidence>
<dbReference type="NCBIfam" id="TIGR01891">
    <property type="entry name" value="amidohydrolases"/>
    <property type="match status" value="1"/>
</dbReference>
<keyword evidence="2 4" id="KW-0378">Hydrolase</keyword>
<dbReference type="Gene3D" id="3.30.70.360">
    <property type="match status" value="1"/>
</dbReference>
<dbReference type="HOGENOM" id="CLU_023257_5_1_9"/>
<dbReference type="InterPro" id="IPR002933">
    <property type="entry name" value="Peptidase_M20"/>
</dbReference>
<comment type="caution">
    <text evidence="4">The sequence shown here is derived from an EMBL/GenBank/DDBJ whole genome shotgun (WGS) entry which is preliminary data.</text>
</comment>
<evidence type="ECO:0000313" key="4">
    <source>
        <dbReference type="EMBL" id="EHM40603.1"/>
    </source>
</evidence>
<dbReference type="InterPro" id="IPR036264">
    <property type="entry name" value="Bact_exopeptidase_dim_dom"/>
</dbReference>
<dbReference type="GO" id="GO:0016787">
    <property type="term" value="F:hydrolase activity"/>
    <property type="evidence" value="ECO:0007669"/>
    <property type="project" value="UniProtKB-KW"/>
</dbReference>
<dbReference type="SUPFAM" id="SSF53187">
    <property type="entry name" value="Zn-dependent exopeptidases"/>
    <property type="match status" value="1"/>
</dbReference>
<dbReference type="Pfam" id="PF01546">
    <property type="entry name" value="Peptidase_M20"/>
    <property type="match status" value="1"/>
</dbReference>
<feature type="domain" description="Peptidase M20 dimerisation" evidence="3">
    <location>
        <begin position="64"/>
        <end position="160"/>
    </location>
</feature>
<keyword evidence="5" id="KW-1185">Reference proteome</keyword>
<dbReference type="STRING" id="861450.HMPREF0080_01181"/>
<dbReference type="InterPro" id="IPR017439">
    <property type="entry name" value="Amidohydrolase"/>
</dbReference>
<evidence type="ECO:0000256" key="1">
    <source>
        <dbReference type="ARBA" id="ARBA00006153"/>
    </source>
</evidence>
<comment type="similarity">
    <text evidence="1">Belongs to the peptidase M20 family.</text>
</comment>
<dbReference type="AlphaFoldDB" id="G9YHP7"/>
<dbReference type="PANTHER" id="PTHR11014">
    <property type="entry name" value="PEPTIDASE M20 FAMILY MEMBER"/>
    <property type="match status" value="1"/>
</dbReference>